<comment type="caution">
    <text evidence="2">The sequence shown here is derived from an EMBL/GenBank/DDBJ whole genome shotgun (WGS) entry which is preliminary data.</text>
</comment>
<name>A0AAV4NNE9_CAEEX</name>
<feature type="region of interest" description="Disordered" evidence="1">
    <location>
        <begin position="48"/>
        <end position="68"/>
    </location>
</feature>
<reference evidence="2 3" key="1">
    <citation type="submission" date="2021-06" db="EMBL/GenBank/DDBJ databases">
        <title>Caerostris extrusa draft genome.</title>
        <authorList>
            <person name="Kono N."/>
            <person name="Arakawa K."/>
        </authorList>
    </citation>
    <scope>NUCLEOTIDE SEQUENCE [LARGE SCALE GENOMIC DNA]</scope>
</reference>
<accession>A0AAV4NNE9</accession>
<gene>
    <name evidence="2" type="ORF">CEXT_755201</name>
</gene>
<dbReference type="EMBL" id="BPLR01003580">
    <property type="protein sequence ID" value="GIX86342.1"/>
    <property type="molecule type" value="Genomic_DNA"/>
</dbReference>
<evidence type="ECO:0000313" key="2">
    <source>
        <dbReference type="EMBL" id="GIX86342.1"/>
    </source>
</evidence>
<sequence>MSPHLSNKQDYQTQMATPNTIALFALPPEKAEFVLLCLRLYYLQHKENKPKQIQKKKNDLRRSLEKRR</sequence>
<organism evidence="2 3">
    <name type="scientific">Caerostris extrusa</name>
    <name type="common">Bark spider</name>
    <name type="synonym">Caerostris bankana</name>
    <dbReference type="NCBI Taxonomy" id="172846"/>
    <lineage>
        <taxon>Eukaryota</taxon>
        <taxon>Metazoa</taxon>
        <taxon>Ecdysozoa</taxon>
        <taxon>Arthropoda</taxon>
        <taxon>Chelicerata</taxon>
        <taxon>Arachnida</taxon>
        <taxon>Araneae</taxon>
        <taxon>Araneomorphae</taxon>
        <taxon>Entelegynae</taxon>
        <taxon>Araneoidea</taxon>
        <taxon>Araneidae</taxon>
        <taxon>Caerostris</taxon>
    </lineage>
</organism>
<evidence type="ECO:0000313" key="3">
    <source>
        <dbReference type="Proteomes" id="UP001054945"/>
    </source>
</evidence>
<proteinExistence type="predicted"/>
<evidence type="ECO:0000256" key="1">
    <source>
        <dbReference type="SAM" id="MobiDB-lite"/>
    </source>
</evidence>
<dbReference type="AlphaFoldDB" id="A0AAV4NNE9"/>
<protein>
    <submittedName>
        <fullName evidence="2">Uncharacterized protein</fullName>
    </submittedName>
</protein>
<keyword evidence="3" id="KW-1185">Reference proteome</keyword>
<dbReference type="Proteomes" id="UP001054945">
    <property type="component" value="Unassembled WGS sequence"/>
</dbReference>